<organism evidence="1 2">
    <name type="scientific">Streptomyces scabiei (strain 87.22)</name>
    <dbReference type="NCBI Taxonomy" id="680198"/>
    <lineage>
        <taxon>Bacteria</taxon>
        <taxon>Bacillati</taxon>
        <taxon>Actinomycetota</taxon>
        <taxon>Actinomycetes</taxon>
        <taxon>Kitasatosporales</taxon>
        <taxon>Streptomycetaceae</taxon>
        <taxon>Streptomyces</taxon>
    </lineage>
</organism>
<accession>C9Z5J7</accession>
<dbReference type="STRING" id="680198.SCAB_42812"/>
<dbReference type="AlphaFoldDB" id="C9Z5J7"/>
<dbReference type="EMBL" id="FN554889">
    <property type="protein sequence ID" value="CBG71351.1"/>
    <property type="molecule type" value="Genomic_DNA"/>
</dbReference>
<name>C9Z5J7_STRSW</name>
<protein>
    <submittedName>
        <fullName evidence="1">Uncharacterized protein</fullName>
    </submittedName>
</protein>
<evidence type="ECO:0000313" key="1">
    <source>
        <dbReference type="EMBL" id="CBG71351.1"/>
    </source>
</evidence>
<gene>
    <name evidence="1" type="ordered locus">SCAB_42812</name>
</gene>
<evidence type="ECO:0000313" key="2">
    <source>
        <dbReference type="Proteomes" id="UP000001444"/>
    </source>
</evidence>
<sequence>MQQFAGFVAHLLQAGDGVAGLGAQANRPAVALGPFGGDQLIQHLWCVAGPLFQHGADRLGHQVQAGQLPCGGQDVGGVGALRDAPR</sequence>
<proteinExistence type="predicted"/>
<reference evidence="1 2" key="1">
    <citation type="journal article" date="2010" name="Mol. Plant Microbe Interact.">
        <title>Streptomyces scabies 87-22 contains a coronafacic acid-like biosynthetic cluster that contributes to plant-microbe interactions.</title>
        <authorList>
            <person name="Bignell D.R."/>
            <person name="Seipke R.F."/>
            <person name="Huguet-Tapia J.C."/>
            <person name="Chambers A.H."/>
            <person name="Parry R.J."/>
            <person name="Loria R."/>
        </authorList>
    </citation>
    <scope>NUCLEOTIDE SEQUENCE [LARGE SCALE GENOMIC DNA]</scope>
    <source>
        <strain evidence="1 2">87.22</strain>
    </source>
</reference>
<dbReference type="Proteomes" id="UP000001444">
    <property type="component" value="Chromosome"/>
</dbReference>
<dbReference type="HOGENOM" id="CLU_2496685_0_0_11"/>
<keyword evidence="2" id="KW-1185">Reference proteome</keyword>
<dbReference type="KEGG" id="scb:SCAB_42812"/>